<evidence type="ECO:0000313" key="4">
    <source>
        <dbReference type="EMBL" id="PVY40981.1"/>
    </source>
</evidence>
<name>A0A2U1AX98_9BACT</name>
<dbReference type="EMBL" id="QEKH01000015">
    <property type="protein sequence ID" value="PVY40981.1"/>
    <property type="molecule type" value="Genomic_DNA"/>
</dbReference>
<evidence type="ECO:0000259" key="2">
    <source>
        <dbReference type="Pfam" id="PF04466"/>
    </source>
</evidence>
<dbReference type="InterPro" id="IPR027417">
    <property type="entry name" value="P-loop_NTPase"/>
</dbReference>
<proteinExistence type="predicted"/>
<organism evidence="4 5">
    <name type="scientific">Victivallis vadensis</name>
    <dbReference type="NCBI Taxonomy" id="172901"/>
    <lineage>
        <taxon>Bacteria</taxon>
        <taxon>Pseudomonadati</taxon>
        <taxon>Lentisphaerota</taxon>
        <taxon>Lentisphaeria</taxon>
        <taxon>Victivallales</taxon>
        <taxon>Victivallaceae</taxon>
        <taxon>Victivallis</taxon>
    </lineage>
</organism>
<keyword evidence="1" id="KW-1188">Viral release from host cell</keyword>
<dbReference type="Gene3D" id="3.40.50.300">
    <property type="entry name" value="P-loop containing nucleotide triphosphate hydrolases"/>
    <property type="match status" value="1"/>
</dbReference>
<sequence>MKRAFVKTAAQQRAIRLLSGPSRFVMLYGGSRSGKTFILVYAILVRALRAAGSRHAILRLHANTVRQSIRFDTLPKVVKLAFPGLGLSESKVDQLIRLPNGSELWFGGLDTEERADKILGKEFATIYFNECSELGFEAVSTALTRLAQRTALKNRAWFDCNPAGKSHWSYRLFIERRDPVSGLPLSFPDNYASMLLNPAENRENLPEGYLEETLAGLTERQRLRFQEGAWLDDLSGALWSTAMIERSRVEAAPSLERIVIGVDPAVTSGKDSDETGIVTAGRGADGHYYVLADASCRERPAGWAARVRDEYRRFRADRVVAEVNNGGDLVETVLRSQELDLPFRQVRAMRGKIARAEPVAALYEQGKVHHVGCFRELEEQMTSFTPQTGTGSPDRLDALVWAMTVLMEPASPRFIPA</sequence>
<accession>A0A2U1AX98</accession>
<feature type="domain" description="Phage terminase large subunit N-terminal" evidence="2">
    <location>
        <begin position="24"/>
        <end position="176"/>
    </location>
</feature>
<dbReference type="AlphaFoldDB" id="A0A2U1AX98"/>
<dbReference type="Proteomes" id="UP000245959">
    <property type="component" value="Unassembled WGS sequence"/>
</dbReference>
<dbReference type="Pfam" id="PF17289">
    <property type="entry name" value="Terminase_6C"/>
    <property type="match status" value="1"/>
</dbReference>
<dbReference type="InterPro" id="IPR035412">
    <property type="entry name" value="Terminase_L_N"/>
</dbReference>
<dbReference type="InterPro" id="IPR035421">
    <property type="entry name" value="Terminase_6C"/>
</dbReference>
<dbReference type="RefSeq" id="WP_116884189.1">
    <property type="nucleotide sequence ID" value="NZ_CABMMC010000062.1"/>
</dbReference>
<reference evidence="4 5" key="1">
    <citation type="submission" date="2018-04" db="EMBL/GenBank/DDBJ databases">
        <title>Genomic Encyclopedia of Type Strains, Phase IV (KMG-IV): sequencing the most valuable type-strain genomes for metagenomic binning, comparative biology and taxonomic classification.</title>
        <authorList>
            <person name="Goeker M."/>
        </authorList>
    </citation>
    <scope>NUCLEOTIDE SEQUENCE [LARGE SCALE GENOMIC DNA]</scope>
    <source>
        <strain evidence="4 5">DSM 14823</strain>
    </source>
</reference>
<evidence type="ECO:0000313" key="5">
    <source>
        <dbReference type="Proteomes" id="UP000245959"/>
    </source>
</evidence>
<dbReference type="Gene3D" id="3.30.420.240">
    <property type="match status" value="1"/>
</dbReference>
<dbReference type="OrthoDB" id="4519042at2"/>
<protein>
    <submittedName>
        <fullName evidence="4">PBSX family phage terminase large subunit</fullName>
    </submittedName>
</protein>
<evidence type="ECO:0000256" key="1">
    <source>
        <dbReference type="ARBA" id="ARBA00022612"/>
    </source>
</evidence>
<feature type="domain" description="Terminase large subunit gp17-like C-terminal" evidence="3">
    <location>
        <begin position="260"/>
        <end position="403"/>
    </location>
</feature>
<keyword evidence="5" id="KW-1185">Reference proteome</keyword>
<comment type="caution">
    <text evidence="4">The sequence shown here is derived from an EMBL/GenBank/DDBJ whole genome shotgun (WGS) entry which is preliminary data.</text>
</comment>
<dbReference type="GeneID" id="78295491"/>
<dbReference type="Pfam" id="PF04466">
    <property type="entry name" value="Terminase_3"/>
    <property type="match status" value="1"/>
</dbReference>
<gene>
    <name evidence="4" type="ORF">C8D82_11532</name>
</gene>
<evidence type="ECO:0000259" key="3">
    <source>
        <dbReference type="Pfam" id="PF17289"/>
    </source>
</evidence>